<feature type="compositionally biased region" description="Polar residues" evidence="1">
    <location>
        <begin position="488"/>
        <end position="499"/>
    </location>
</feature>
<organism evidence="2 3">
    <name type="scientific">Sphagnurus paluster</name>
    <dbReference type="NCBI Taxonomy" id="117069"/>
    <lineage>
        <taxon>Eukaryota</taxon>
        <taxon>Fungi</taxon>
        <taxon>Dikarya</taxon>
        <taxon>Basidiomycota</taxon>
        <taxon>Agaricomycotina</taxon>
        <taxon>Agaricomycetes</taxon>
        <taxon>Agaricomycetidae</taxon>
        <taxon>Agaricales</taxon>
        <taxon>Tricholomatineae</taxon>
        <taxon>Lyophyllaceae</taxon>
        <taxon>Sphagnurus</taxon>
    </lineage>
</organism>
<feature type="compositionally biased region" description="Polar residues" evidence="1">
    <location>
        <begin position="124"/>
        <end position="137"/>
    </location>
</feature>
<sequence length="577" mass="60537">MPRPPPQNPPNQAFASTYSESSPAYSVEDTARHSPVHKRPLPLIEPKASKLSFAQQLYASAAKPSGPYTPPSITVPSITGSSSRAPLVSLTSNGISSRPHAASVSSYRPQSYHTPHDTHRAPHRTQSYQPASNSHHQPSAHHRASTISTGITYGHSNTSNFNVPLRPLHTGGSSSQSQIPDTTPSLQTIATLPPHVQQYHTNTSMPLAVPIPSYPAVPPPATSPIFPASNATHPFQHPLPATAMSPPHIPTQIQPQIQQQQVQQQILQQHQIPTATPPKPQAQQQSSQIGQAVGRFALGVAGGALSAALGIPNKNGGISGALGAALENGAFNDGGDIFGALVGGVSGTDYTGSDPSASQGGGLDSSFLAGLDPSLLQGGTGLDSSFLQAIQGQSSDTGYQSLINGLTQQQQPTSQPDPNFQALMHLQQQYAAQNQQMLSQMAAGGHHAAPSTATGLHHGAQMQHHHQTSGSHHAASNPPHGQNLHGAQHQNNAGQSMQNALDQQTQAILQQLQQQQAAQDQLIQQQMNQMMGGFNQQQTQFQFGGGGDYDGYAALAAAQSQAASLDFAIGIQQSGIF</sequence>
<reference evidence="2" key="2">
    <citation type="submission" date="2021-10" db="EMBL/GenBank/DDBJ databases">
        <title>Phylogenomics reveals ancestral predisposition of the termite-cultivated fungus Termitomyces towards a domesticated lifestyle.</title>
        <authorList>
            <person name="Auxier B."/>
            <person name="Grum-Grzhimaylo A."/>
            <person name="Cardenas M.E."/>
            <person name="Lodge J.D."/>
            <person name="Laessoe T."/>
            <person name="Pedersen O."/>
            <person name="Smith M.E."/>
            <person name="Kuyper T.W."/>
            <person name="Franco-Molano E.A."/>
            <person name="Baroni T.J."/>
            <person name="Aanen D.K."/>
        </authorList>
    </citation>
    <scope>NUCLEOTIDE SEQUENCE</scope>
    <source>
        <strain evidence="2">D49</strain>
    </source>
</reference>
<dbReference type="Proteomes" id="UP000717328">
    <property type="component" value="Unassembled WGS sequence"/>
</dbReference>
<dbReference type="EMBL" id="JABCKI010000011">
    <property type="protein sequence ID" value="KAG5654333.1"/>
    <property type="molecule type" value="Genomic_DNA"/>
</dbReference>
<feature type="compositionally biased region" description="Polar residues" evidence="1">
    <location>
        <begin position="71"/>
        <end position="96"/>
    </location>
</feature>
<proteinExistence type="predicted"/>
<gene>
    <name evidence="2" type="ORF">H0H81_004287</name>
</gene>
<dbReference type="OrthoDB" id="2367685at2759"/>
<protein>
    <submittedName>
        <fullName evidence="2">Uncharacterized protein</fullName>
    </submittedName>
</protein>
<evidence type="ECO:0000313" key="3">
    <source>
        <dbReference type="Proteomes" id="UP000717328"/>
    </source>
</evidence>
<feature type="region of interest" description="Disordered" evidence="1">
    <location>
        <begin position="1"/>
        <end position="43"/>
    </location>
</feature>
<keyword evidence="3" id="KW-1185">Reference proteome</keyword>
<feature type="compositionally biased region" description="Polar residues" evidence="1">
    <location>
        <begin position="103"/>
        <end position="113"/>
    </location>
</feature>
<accession>A0A9P7GTR2</accession>
<name>A0A9P7GTR2_9AGAR</name>
<evidence type="ECO:0000256" key="1">
    <source>
        <dbReference type="SAM" id="MobiDB-lite"/>
    </source>
</evidence>
<feature type="region of interest" description="Disordered" evidence="1">
    <location>
        <begin position="62"/>
        <end position="144"/>
    </location>
</feature>
<feature type="region of interest" description="Disordered" evidence="1">
    <location>
        <begin position="439"/>
        <end position="500"/>
    </location>
</feature>
<evidence type="ECO:0000313" key="2">
    <source>
        <dbReference type="EMBL" id="KAG5654333.1"/>
    </source>
</evidence>
<comment type="caution">
    <text evidence="2">The sequence shown here is derived from an EMBL/GenBank/DDBJ whole genome shotgun (WGS) entry which is preliminary data.</text>
</comment>
<reference evidence="2" key="1">
    <citation type="submission" date="2021-02" db="EMBL/GenBank/DDBJ databases">
        <authorList>
            <person name="Nieuwenhuis M."/>
            <person name="Van De Peppel L.J.J."/>
        </authorList>
    </citation>
    <scope>NUCLEOTIDE SEQUENCE</scope>
    <source>
        <strain evidence="2">D49</strain>
    </source>
</reference>
<feature type="compositionally biased region" description="Polar residues" evidence="1">
    <location>
        <begin position="13"/>
        <end position="24"/>
    </location>
</feature>
<dbReference type="AlphaFoldDB" id="A0A9P7GTR2"/>